<dbReference type="InterPro" id="IPR011990">
    <property type="entry name" value="TPR-like_helical_dom_sf"/>
</dbReference>
<dbReference type="PANTHER" id="PTHR47691:SF3">
    <property type="entry name" value="HTH-TYPE TRANSCRIPTIONAL REGULATOR RV0890C-RELATED"/>
    <property type="match status" value="1"/>
</dbReference>
<dbReference type="Proteomes" id="UP001218218">
    <property type="component" value="Unassembled WGS sequence"/>
</dbReference>
<gene>
    <name evidence="2" type="ORF">DFH08DRAFT_939918</name>
</gene>
<name>A0AAD7ELP3_9AGAR</name>
<dbReference type="Gene3D" id="1.20.930.20">
    <property type="entry name" value="Adaptor protein Cbl, N-terminal domain"/>
    <property type="match status" value="1"/>
</dbReference>
<dbReference type="InterPro" id="IPR027417">
    <property type="entry name" value="P-loop_NTPase"/>
</dbReference>
<evidence type="ECO:0000313" key="3">
    <source>
        <dbReference type="Proteomes" id="UP001218218"/>
    </source>
</evidence>
<dbReference type="Gene3D" id="3.40.50.300">
    <property type="entry name" value="P-loop containing nucleotide triphosphate hydrolases"/>
    <property type="match status" value="1"/>
</dbReference>
<dbReference type="SUPFAM" id="SSF48452">
    <property type="entry name" value="TPR-like"/>
    <property type="match status" value="2"/>
</dbReference>
<dbReference type="GO" id="GO:0007166">
    <property type="term" value="P:cell surface receptor signaling pathway"/>
    <property type="evidence" value="ECO:0007669"/>
    <property type="project" value="InterPro"/>
</dbReference>
<dbReference type="EMBL" id="JARIHO010000034">
    <property type="protein sequence ID" value="KAJ7333297.1"/>
    <property type="molecule type" value="Genomic_DNA"/>
</dbReference>
<dbReference type="CDD" id="cd21037">
    <property type="entry name" value="MLKL_NTD"/>
    <property type="match status" value="1"/>
</dbReference>
<dbReference type="InterPro" id="IPR049052">
    <property type="entry name" value="nSTAND1"/>
</dbReference>
<dbReference type="Pfam" id="PF20703">
    <property type="entry name" value="nSTAND1"/>
    <property type="match status" value="1"/>
</dbReference>
<dbReference type="InterPro" id="IPR036537">
    <property type="entry name" value="Adaptor_Cbl_N_dom_sf"/>
</dbReference>
<dbReference type="Gene3D" id="1.25.40.10">
    <property type="entry name" value="Tetratricopeptide repeat domain"/>
    <property type="match status" value="2"/>
</dbReference>
<evidence type="ECO:0000313" key="2">
    <source>
        <dbReference type="EMBL" id="KAJ7333297.1"/>
    </source>
</evidence>
<dbReference type="InterPro" id="IPR059179">
    <property type="entry name" value="MLKL-like_MCAfunc"/>
</dbReference>
<reference evidence="2" key="1">
    <citation type="submission" date="2023-03" db="EMBL/GenBank/DDBJ databases">
        <title>Massive genome expansion in bonnet fungi (Mycena s.s.) driven by repeated elements and novel gene families across ecological guilds.</title>
        <authorList>
            <consortium name="Lawrence Berkeley National Laboratory"/>
            <person name="Harder C.B."/>
            <person name="Miyauchi S."/>
            <person name="Viragh M."/>
            <person name="Kuo A."/>
            <person name="Thoen E."/>
            <person name="Andreopoulos B."/>
            <person name="Lu D."/>
            <person name="Skrede I."/>
            <person name="Drula E."/>
            <person name="Henrissat B."/>
            <person name="Morin E."/>
            <person name="Kohler A."/>
            <person name="Barry K."/>
            <person name="LaButti K."/>
            <person name="Morin E."/>
            <person name="Salamov A."/>
            <person name="Lipzen A."/>
            <person name="Mereny Z."/>
            <person name="Hegedus B."/>
            <person name="Baldrian P."/>
            <person name="Stursova M."/>
            <person name="Weitz H."/>
            <person name="Taylor A."/>
            <person name="Grigoriev I.V."/>
            <person name="Nagy L.G."/>
            <person name="Martin F."/>
            <person name="Kauserud H."/>
        </authorList>
    </citation>
    <scope>NUCLEOTIDE SEQUENCE</scope>
    <source>
        <strain evidence="2">CBHHK002</strain>
    </source>
</reference>
<sequence>MPQPTATQIRLNNVTTCLTTTADTLRILADTLKAPFWGAIINTSHAVLKNIEMVKQNKEDCAFLLEETNKVLNGIIIVHIKSNIGGEMPPSVLHHIGKFTEVLQKIHTFVEIQQKNSRVKNFFRQGDISTLLKDCKAGLQQGLDFFQIETAVVLSNTMNMQREAEARHQEVVDMIETFSVAPDSEEASTKSRQYSRSYNSSNSISILPSEPKIFHGRNSELSDILDHFRKGSPRIVILGAGGMGKTSLAKALLHHPEFTATYLQNRFFVACNSATTKLELVALIGVHLGLNPGKDLTRPVLQHFSSSPPSLLILDELETLWEHMASRQHIEDFLALLAAVDQLALIITMRGAERPAKVQWTRPFVTPLQPLDQEAARLTFTDIADDEHSLQEVDKILSLTDNMPLAISLLAHLADSEGCSNVLSRWDKERTSLISEGFDKRSNLDLSISLSLSSPRIQLLPQSQELLNLLSMLPDGLLDADLIQSKLPIEDILRCKSALKSTALAYSDQHARLKVLMPIREYLQQHHPPGDHLVQNLLEYFQDLLKFYGQDKGTQSGSRTFPQITSNFANIQNVLKWGFQPGHADLRNIISCACYFNRVQVITELLASWRYYQTPDPEALIFQGLEHFEYSDDPDLKCFFLDVVADYYHLFKNDLVEAANFCQRGISMAISTGQIKRQVHALNLLAWIQFLHGDHLKGQSYAHQSRGSAQVSGYLYGEAQACNMEAICMRELAYYKEGLSSCIRARDLYGLCGMSGCEAEIYSMGTQAELHRAKSEYTEALEIYRWILQNGSVKQDGYLHGCALLSVTRVELLIGVPKDILQKNIDLAKSIFTTMGLNTWVTFCDVILAKLYLRENNFLVANLLFQKCLKLGLDSEDKSLCLEWLGNASQWGAGYSMSGWTTIFLIYSLKCKKNLQVHKALQFFGDVFIHQKDEETAISLFTVALEGFTCIDVHRGRAECMLRLGDISREHNELLKAQQLWETARPLFERSSQAKQVKDIDDRLTGVRQGATLKQQ</sequence>
<organism evidence="2 3">
    <name type="scientific">Mycena albidolilacea</name>
    <dbReference type="NCBI Taxonomy" id="1033008"/>
    <lineage>
        <taxon>Eukaryota</taxon>
        <taxon>Fungi</taxon>
        <taxon>Dikarya</taxon>
        <taxon>Basidiomycota</taxon>
        <taxon>Agaricomycotina</taxon>
        <taxon>Agaricomycetes</taxon>
        <taxon>Agaricomycetidae</taxon>
        <taxon>Agaricales</taxon>
        <taxon>Marasmiineae</taxon>
        <taxon>Mycenaceae</taxon>
        <taxon>Mycena</taxon>
    </lineage>
</organism>
<dbReference type="SUPFAM" id="SSF52540">
    <property type="entry name" value="P-loop containing nucleoside triphosphate hydrolases"/>
    <property type="match status" value="1"/>
</dbReference>
<comment type="caution">
    <text evidence="2">The sequence shown here is derived from an EMBL/GenBank/DDBJ whole genome shotgun (WGS) entry which is preliminary data.</text>
</comment>
<dbReference type="AlphaFoldDB" id="A0AAD7ELP3"/>
<accession>A0AAD7ELP3</accession>
<evidence type="ECO:0000259" key="1">
    <source>
        <dbReference type="Pfam" id="PF20703"/>
    </source>
</evidence>
<dbReference type="PANTHER" id="PTHR47691">
    <property type="entry name" value="REGULATOR-RELATED"/>
    <property type="match status" value="1"/>
</dbReference>
<feature type="domain" description="Novel STAND NTPase 1" evidence="1">
    <location>
        <begin position="210"/>
        <end position="351"/>
    </location>
</feature>
<proteinExistence type="predicted"/>
<keyword evidence="3" id="KW-1185">Reference proteome</keyword>
<protein>
    <recommendedName>
        <fullName evidence="1">Novel STAND NTPase 1 domain-containing protein</fullName>
    </recommendedName>
</protein>